<accession>A0A8T0FLU7</accession>
<reference evidence="3" key="2">
    <citation type="submission" date="2020-06" db="EMBL/GenBank/DDBJ databases">
        <authorList>
            <person name="Sheffer M."/>
        </authorList>
    </citation>
    <scope>NUCLEOTIDE SEQUENCE</scope>
</reference>
<evidence type="ECO:0000313" key="4">
    <source>
        <dbReference type="Proteomes" id="UP000807504"/>
    </source>
</evidence>
<dbReference type="Proteomes" id="UP000807504">
    <property type="component" value="Unassembled WGS sequence"/>
</dbReference>
<keyword evidence="4" id="KW-1185">Reference proteome</keyword>
<dbReference type="EMBL" id="JABXBU010000011">
    <property type="protein sequence ID" value="KAF8790539.1"/>
    <property type="molecule type" value="Genomic_DNA"/>
</dbReference>
<dbReference type="CDD" id="cd20271">
    <property type="entry name" value="Complex1_LYR_FMC1"/>
    <property type="match status" value="1"/>
</dbReference>
<gene>
    <name evidence="3" type="ORF">HNY73_005548</name>
</gene>
<evidence type="ECO:0000313" key="3">
    <source>
        <dbReference type="EMBL" id="KAF8790539.1"/>
    </source>
</evidence>
<organism evidence="3 4">
    <name type="scientific">Argiope bruennichi</name>
    <name type="common">Wasp spider</name>
    <name type="synonym">Aranea bruennichi</name>
    <dbReference type="NCBI Taxonomy" id="94029"/>
    <lineage>
        <taxon>Eukaryota</taxon>
        <taxon>Metazoa</taxon>
        <taxon>Ecdysozoa</taxon>
        <taxon>Arthropoda</taxon>
        <taxon>Chelicerata</taxon>
        <taxon>Arachnida</taxon>
        <taxon>Araneae</taxon>
        <taxon>Araneomorphae</taxon>
        <taxon>Entelegynae</taxon>
        <taxon>Araneoidea</taxon>
        <taxon>Araneidae</taxon>
        <taxon>Argiope</taxon>
    </lineage>
</organism>
<dbReference type="Pfam" id="PF13233">
    <property type="entry name" value="Complex1_LYR_2"/>
    <property type="match status" value="1"/>
</dbReference>
<comment type="caution">
    <text evidence="3">The sequence shown here is derived from an EMBL/GenBank/DDBJ whole genome shotgun (WGS) entry which is preliminary data.</text>
</comment>
<evidence type="ECO:0000256" key="1">
    <source>
        <dbReference type="ARBA" id="ARBA00009058"/>
    </source>
</evidence>
<reference evidence="3" key="1">
    <citation type="journal article" date="2020" name="bioRxiv">
        <title>Chromosome-level reference genome of the European wasp spider Argiope bruennichi: a resource for studies on range expansion and evolutionary adaptation.</title>
        <authorList>
            <person name="Sheffer M.M."/>
            <person name="Hoppe A."/>
            <person name="Krehenwinkel H."/>
            <person name="Uhl G."/>
            <person name="Kuss A.W."/>
            <person name="Jensen L."/>
            <person name="Jensen C."/>
            <person name="Gillespie R.G."/>
            <person name="Hoff K.J."/>
            <person name="Prost S."/>
        </authorList>
    </citation>
    <scope>NUCLEOTIDE SEQUENCE</scope>
</reference>
<protein>
    <recommendedName>
        <fullName evidence="2">Protein FMC1 homolog</fullName>
    </recommendedName>
</protein>
<proteinExistence type="inferred from homology"/>
<sequence length="144" mass="16756">MHNYSNLGSSCFQPVLKWTRLKSNANNREVDYRESFTLSILRGISHELRRANPNLKPVSQTTAFSYLINEYRKHQVTEKRTCKSAEELSTMAKTYLCYLQSLRENQELIDRYHSHGERSVEETAKLVGFSLPKSANEEIPEKEI</sequence>
<evidence type="ECO:0000256" key="2">
    <source>
        <dbReference type="ARBA" id="ARBA00013846"/>
    </source>
</evidence>
<dbReference type="InterPro" id="IPR037667">
    <property type="entry name" value="FMC1_homologue"/>
</dbReference>
<name>A0A8T0FLU7_ARGBR</name>
<dbReference type="PANTHER" id="PTHR31716:SF1">
    <property type="entry name" value="PROTEIN FMC1 HOMOLOG"/>
    <property type="match status" value="1"/>
</dbReference>
<dbReference type="AlphaFoldDB" id="A0A8T0FLU7"/>
<dbReference type="PANTHER" id="PTHR31716">
    <property type="entry name" value="PROTEIN FMC1 HOMOLOG"/>
    <property type="match status" value="1"/>
</dbReference>
<comment type="similarity">
    <text evidence="1">Belongs to the FMC1 family.</text>
</comment>
<dbReference type="GO" id="GO:0005739">
    <property type="term" value="C:mitochondrion"/>
    <property type="evidence" value="ECO:0007669"/>
    <property type="project" value="TreeGrafter"/>
</dbReference>